<organism evidence="3 4">
    <name type="scientific">Halobaculum litoreum</name>
    <dbReference type="NCBI Taxonomy" id="3031998"/>
    <lineage>
        <taxon>Archaea</taxon>
        <taxon>Methanobacteriati</taxon>
        <taxon>Methanobacteriota</taxon>
        <taxon>Stenosarchaea group</taxon>
        <taxon>Halobacteria</taxon>
        <taxon>Halobacteriales</taxon>
        <taxon>Haloferacaceae</taxon>
        <taxon>Halobaculum</taxon>
    </lineage>
</organism>
<dbReference type="Proteomes" id="UP001596368">
    <property type="component" value="Unassembled WGS sequence"/>
</dbReference>
<dbReference type="EMBL" id="JBHSZG010000008">
    <property type="protein sequence ID" value="MFC7138125.1"/>
    <property type="molecule type" value="Genomic_DNA"/>
</dbReference>
<dbReference type="AlphaFoldDB" id="A0ABD5XWM9"/>
<feature type="region of interest" description="Disordered" evidence="1">
    <location>
        <begin position="139"/>
        <end position="163"/>
    </location>
</feature>
<name>A0ABD5XWM9_9EURY</name>
<proteinExistence type="predicted"/>
<protein>
    <recommendedName>
        <fullName evidence="5">Short C-terminal domain-containing protein</fullName>
    </recommendedName>
</protein>
<accession>A0ABD5XWM9</accession>
<keyword evidence="2" id="KW-0472">Membrane</keyword>
<evidence type="ECO:0000256" key="1">
    <source>
        <dbReference type="SAM" id="MobiDB-lite"/>
    </source>
</evidence>
<comment type="caution">
    <text evidence="3">The sequence shown here is derived from an EMBL/GenBank/DDBJ whole genome shotgun (WGS) entry which is preliminary data.</text>
</comment>
<reference evidence="3 4" key="1">
    <citation type="journal article" date="2019" name="Int. J. Syst. Evol. Microbiol.">
        <title>The Global Catalogue of Microorganisms (GCM) 10K type strain sequencing project: providing services to taxonomists for standard genome sequencing and annotation.</title>
        <authorList>
            <consortium name="The Broad Institute Genomics Platform"/>
            <consortium name="The Broad Institute Genome Sequencing Center for Infectious Disease"/>
            <person name="Wu L."/>
            <person name="Ma J."/>
        </authorList>
    </citation>
    <scope>NUCLEOTIDE SEQUENCE [LARGE SCALE GENOMIC DNA]</scope>
    <source>
        <strain evidence="3 4">DT92</strain>
    </source>
</reference>
<feature type="transmembrane region" description="Helical" evidence="2">
    <location>
        <begin position="26"/>
        <end position="47"/>
    </location>
</feature>
<keyword evidence="2" id="KW-0812">Transmembrane</keyword>
<feature type="compositionally biased region" description="Basic and acidic residues" evidence="1">
    <location>
        <begin position="152"/>
        <end position="163"/>
    </location>
</feature>
<keyword evidence="4" id="KW-1185">Reference proteome</keyword>
<evidence type="ECO:0000256" key="2">
    <source>
        <dbReference type="SAM" id="Phobius"/>
    </source>
</evidence>
<keyword evidence="2" id="KW-1133">Transmembrane helix</keyword>
<sequence length="163" mass="16680">MPPSTAPFDPPEWFARFTPDSRRWRIGVSTACAVGAVLSLYAAVAVISGVKSGIAYDALVALFAVLTVVLPAVASAVALAPASEYAPDESDSDAAATAERGAVETVKRRYASGEIDDAELAARLDTLVELDAVAADGVDPAADSAHGGGTTARERSVEESTAE</sequence>
<evidence type="ECO:0000313" key="4">
    <source>
        <dbReference type="Proteomes" id="UP001596368"/>
    </source>
</evidence>
<evidence type="ECO:0000313" key="3">
    <source>
        <dbReference type="EMBL" id="MFC7138125.1"/>
    </source>
</evidence>
<evidence type="ECO:0008006" key="5">
    <source>
        <dbReference type="Google" id="ProtNLM"/>
    </source>
</evidence>
<gene>
    <name evidence="3" type="ORF">ACFQRB_19900</name>
</gene>
<feature type="transmembrane region" description="Helical" evidence="2">
    <location>
        <begin position="59"/>
        <end position="80"/>
    </location>
</feature>